<dbReference type="InterPro" id="IPR036864">
    <property type="entry name" value="Zn2-C6_fun-type_DNA-bd_sf"/>
</dbReference>
<name>A0A1E1K0K4_9HELO</name>
<dbReference type="GO" id="GO:0006351">
    <property type="term" value="P:DNA-templated transcription"/>
    <property type="evidence" value="ECO:0007669"/>
    <property type="project" value="InterPro"/>
</dbReference>
<feature type="region of interest" description="Disordered" evidence="8">
    <location>
        <begin position="216"/>
        <end position="238"/>
    </location>
</feature>
<dbReference type="InterPro" id="IPR001138">
    <property type="entry name" value="Zn2Cys6_DnaBD"/>
</dbReference>
<dbReference type="SMART" id="SM00066">
    <property type="entry name" value="GAL4"/>
    <property type="match status" value="1"/>
</dbReference>
<dbReference type="InParanoid" id="A0A1E1K0K4"/>
<dbReference type="InterPro" id="IPR007219">
    <property type="entry name" value="XnlR_reg_dom"/>
</dbReference>
<dbReference type="Proteomes" id="UP000178129">
    <property type="component" value="Unassembled WGS sequence"/>
</dbReference>
<evidence type="ECO:0000313" key="10">
    <source>
        <dbReference type="EMBL" id="CZS91502.1"/>
    </source>
</evidence>
<dbReference type="SUPFAM" id="SSF57701">
    <property type="entry name" value="Zn2/Cys6 DNA-binding domain"/>
    <property type="match status" value="1"/>
</dbReference>
<keyword evidence="6" id="KW-0804">Transcription</keyword>
<feature type="region of interest" description="Disordered" evidence="8">
    <location>
        <begin position="677"/>
        <end position="697"/>
    </location>
</feature>
<evidence type="ECO:0000313" key="11">
    <source>
        <dbReference type="Proteomes" id="UP000178129"/>
    </source>
</evidence>
<evidence type="ECO:0000256" key="8">
    <source>
        <dbReference type="SAM" id="MobiDB-lite"/>
    </source>
</evidence>
<dbReference type="CDD" id="cd12148">
    <property type="entry name" value="fungal_TF_MHR"/>
    <property type="match status" value="1"/>
</dbReference>
<feature type="region of interest" description="Disordered" evidence="8">
    <location>
        <begin position="157"/>
        <end position="177"/>
    </location>
</feature>
<proteinExistence type="predicted"/>
<evidence type="ECO:0000256" key="5">
    <source>
        <dbReference type="ARBA" id="ARBA00023125"/>
    </source>
</evidence>
<dbReference type="PANTHER" id="PTHR31313:SF4">
    <property type="entry name" value="CONIDIAL DEVELOPMENT PROTEIN FLUFFY"/>
    <property type="match status" value="1"/>
</dbReference>
<accession>A0A1E1K0K4</accession>
<dbReference type="AlphaFoldDB" id="A0A1E1K0K4"/>
<dbReference type="PROSITE" id="PS50048">
    <property type="entry name" value="ZN2_CY6_FUNGAL_2"/>
    <property type="match status" value="1"/>
</dbReference>
<dbReference type="SMART" id="SM00906">
    <property type="entry name" value="Fungal_trans"/>
    <property type="match status" value="1"/>
</dbReference>
<dbReference type="GO" id="GO:0000981">
    <property type="term" value="F:DNA-binding transcription factor activity, RNA polymerase II-specific"/>
    <property type="evidence" value="ECO:0007669"/>
    <property type="project" value="InterPro"/>
</dbReference>
<evidence type="ECO:0000256" key="6">
    <source>
        <dbReference type="ARBA" id="ARBA00023163"/>
    </source>
</evidence>
<keyword evidence="11" id="KW-1185">Reference proteome</keyword>
<keyword evidence="2" id="KW-0479">Metal-binding</keyword>
<dbReference type="FunCoup" id="A0A1E1K0K4">
    <property type="interactions" value="228"/>
</dbReference>
<keyword evidence="7" id="KW-0539">Nucleus</keyword>
<comment type="caution">
    <text evidence="10">The sequence shown here is derived from an EMBL/GenBank/DDBJ whole genome shotgun (WGS) entry which is preliminary data.</text>
</comment>
<dbReference type="Pfam" id="PF00172">
    <property type="entry name" value="Zn_clus"/>
    <property type="match status" value="1"/>
</dbReference>
<feature type="domain" description="Zn(2)-C6 fungal-type" evidence="9">
    <location>
        <begin position="20"/>
        <end position="49"/>
    </location>
</feature>
<dbReference type="InterPro" id="IPR051615">
    <property type="entry name" value="Transcr_Regulatory_Elem"/>
</dbReference>
<dbReference type="Gene3D" id="4.10.240.10">
    <property type="entry name" value="Zn(2)-C6 fungal-type DNA-binding domain"/>
    <property type="match status" value="1"/>
</dbReference>
<dbReference type="PROSITE" id="PS00463">
    <property type="entry name" value="ZN2_CY6_FUNGAL_1"/>
    <property type="match status" value="1"/>
</dbReference>
<dbReference type="GO" id="GO:0008270">
    <property type="term" value="F:zinc ion binding"/>
    <property type="evidence" value="ECO:0007669"/>
    <property type="project" value="InterPro"/>
</dbReference>
<keyword evidence="5" id="KW-0238">DNA-binding</keyword>
<feature type="compositionally biased region" description="Low complexity" evidence="8">
    <location>
        <begin position="682"/>
        <end position="691"/>
    </location>
</feature>
<evidence type="ECO:0000259" key="9">
    <source>
        <dbReference type="PROSITE" id="PS50048"/>
    </source>
</evidence>
<protein>
    <submittedName>
        <fullName evidence="10">Related to nitrate assimilation regulatory protein nirA</fullName>
    </submittedName>
</protein>
<dbReference type="GO" id="GO:0003677">
    <property type="term" value="F:DNA binding"/>
    <property type="evidence" value="ECO:0007669"/>
    <property type="project" value="UniProtKB-KW"/>
</dbReference>
<keyword evidence="3" id="KW-0862">Zinc</keyword>
<evidence type="ECO:0000256" key="1">
    <source>
        <dbReference type="ARBA" id="ARBA00004123"/>
    </source>
</evidence>
<organism evidence="10 11">
    <name type="scientific">Rhynchosporium graminicola</name>
    <dbReference type="NCBI Taxonomy" id="2792576"/>
    <lineage>
        <taxon>Eukaryota</taxon>
        <taxon>Fungi</taxon>
        <taxon>Dikarya</taxon>
        <taxon>Ascomycota</taxon>
        <taxon>Pezizomycotina</taxon>
        <taxon>Leotiomycetes</taxon>
        <taxon>Helotiales</taxon>
        <taxon>Ploettnerulaceae</taxon>
        <taxon>Rhynchosporium</taxon>
    </lineage>
</organism>
<dbReference type="EMBL" id="FJUW01000004">
    <property type="protein sequence ID" value="CZS91502.1"/>
    <property type="molecule type" value="Genomic_DNA"/>
</dbReference>
<evidence type="ECO:0000256" key="7">
    <source>
        <dbReference type="ARBA" id="ARBA00023242"/>
    </source>
</evidence>
<dbReference type="GO" id="GO:0005634">
    <property type="term" value="C:nucleus"/>
    <property type="evidence" value="ECO:0007669"/>
    <property type="project" value="UniProtKB-SubCell"/>
</dbReference>
<evidence type="ECO:0000256" key="3">
    <source>
        <dbReference type="ARBA" id="ARBA00022833"/>
    </source>
</evidence>
<dbReference type="STRING" id="914237.A0A1E1K0K4"/>
<feature type="compositionally biased region" description="Low complexity" evidence="8">
    <location>
        <begin position="110"/>
        <end position="120"/>
    </location>
</feature>
<dbReference type="PANTHER" id="PTHR31313">
    <property type="entry name" value="TY1 ENHANCER ACTIVATOR"/>
    <property type="match status" value="1"/>
</dbReference>
<dbReference type="CDD" id="cd00067">
    <property type="entry name" value="GAL4"/>
    <property type="match status" value="1"/>
</dbReference>
<keyword evidence="4" id="KW-0805">Transcription regulation</keyword>
<evidence type="ECO:0000256" key="4">
    <source>
        <dbReference type="ARBA" id="ARBA00023015"/>
    </source>
</evidence>
<gene>
    <name evidence="10" type="ORF">RCO7_07060</name>
</gene>
<evidence type="ECO:0000256" key="2">
    <source>
        <dbReference type="ARBA" id="ARBA00022723"/>
    </source>
</evidence>
<sequence>MDSASNSKRRRGLGVVTANACTECRKKRAKCDGKTPCGRCTSQNADCQYEMPVRQSKEEMRSEIETLRTHQRANDRVLAALVSGDASDNVLDQLRRGEAVETIVDRLDDSQSSMSSMSGSNITTSYARPGDRQTIGGALSQARSIVSSPLSLVGYSPAEGSTTQSQGRAEGTAWPTWGGGNVSATQEAETADQGDAMVWDVEPLSYPQQALLGGPLIDNWPRRSESDPASQSERQEARGFGQATILGSTFGMEELPEQHSLNKNQSWTTVTTDGAFVEHLMALYFCWEYPTFASLNKEHFLEDMRAGYPRYCSSLLVNALLAVGCRFSKQPHSRTDPDDSNTAGDHFFAEATRLLEMETDHHSLTTIQALGLLSIREASCGRSSHSIFLAGQSIRLAIEMGLHFDNQDGRSETAKLDHAVRSATFWGAFSLDQVWSLCIGRLPYFSRNAKLVTKPPIVEHIEVTAWVPYTDDGAPLDTPCTQPSNVRSVYKTFCELSEIVHKSLYMLYTPGKPVTSKSLNDVYTEYIRWYSEIPETLRLGHNFTPAVLFAHMYYHTAILLLFRPFVKLKITGSGVSPRDLCAQAANTISVLLKSYSKLYTLQRTPSFVPYFVLASTITHAMTLGNSQAGPEHLQQAIADLREMASCHAFAGRAVDIINFLIGRWDIAFEILGADDDNKSKNKSNSNSNSSNGDEIGNKKDAFDLENLCKSKSSSMNLFSPNMYSTDTVPNGIGIVPEGGDPIFWLFPMQGRPMLDSVGDELGKAGFDLQTD</sequence>
<comment type="subcellular location">
    <subcellularLocation>
        <location evidence="1">Nucleus</location>
    </subcellularLocation>
</comment>
<feature type="region of interest" description="Disordered" evidence="8">
    <location>
        <begin position="108"/>
        <end position="134"/>
    </location>
</feature>
<reference evidence="11" key="1">
    <citation type="submission" date="2016-03" db="EMBL/GenBank/DDBJ databases">
        <authorList>
            <person name="Ploux O."/>
        </authorList>
    </citation>
    <scope>NUCLEOTIDE SEQUENCE [LARGE SCALE GENOMIC DNA]</scope>
    <source>
        <strain evidence="11">UK7</strain>
    </source>
</reference>
<dbReference type="Pfam" id="PF04082">
    <property type="entry name" value="Fungal_trans"/>
    <property type="match status" value="1"/>
</dbReference>